<keyword evidence="2" id="KW-1185">Reference proteome</keyword>
<dbReference type="Proteomes" id="UP000077355">
    <property type="component" value="Unassembled WGS sequence"/>
</dbReference>
<evidence type="ECO:0000313" key="2">
    <source>
        <dbReference type="Proteomes" id="UP000077355"/>
    </source>
</evidence>
<evidence type="ECO:0008006" key="3">
    <source>
        <dbReference type="Google" id="ProtNLM"/>
    </source>
</evidence>
<name>A0A168MP07_9BACL</name>
<gene>
    <name evidence="1" type="ORF">PBAT_15045</name>
</gene>
<evidence type="ECO:0000313" key="1">
    <source>
        <dbReference type="EMBL" id="OAB44894.1"/>
    </source>
</evidence>
<accession>A0A168MP07</accession>
<protein>
    <recommendedName>
        <fullName evidence="3">Butirosin biosynthesis protein H N-terminal domain-containing protein</fullName>
    </recommendedName>
</protein>
<dbReference type="OrthoDB" id="2551587at2"/>
<proteinExistence type="predicted"/>
<sequence length="324" mass="38546">MSKLMTYVPYFYECRKTQLILLLHEQNLPVELLFYNSYESTQLFYNHLFVHNKSRWDYDGYSMTPESIMLLNIPLKEHYIDTEDELDLLLQENLKQKQFVYIWANLDYLPNWIYGKDYYINGSLHSVFLKDRQVTDDTTLYLLQDNYQDYCDYVDSSIIKNAIFKGNLEWTRIVTTVDLTGWDFKESQEAFEHRFMTWRQGLVDDFHLYDHIQIMIDQEPTDPHAFYEKLEHTLGLISGSRYLFSRFLEFINVSEDMVRRLDECSEIAERMKNAFAKAAIRGKVNQEKLSALCDKLKQLEIACFQILISDDFAPSCSENVPQKT</sequence>
<organism evidence="1 2">
    <name type="scientific">Paenibacillus antarcticus</name>
    <dbReference type="NCBI Taxonomy" id="253703"/>
    <lineage>
        <taxon>Bacteria</taxon>
        <taxon>Bacillati</taxon>
        <taxon>Bacillota</taxon>
        <taxon>Bacilli</taxon>
        <taxon>Bacillales</taxon>
        <taxon>Paenibacillaceae</taxon>
        <taxon>Paenibacillus</taxon>
    </lineage>
</organism>
<comment type="caution">
    <text evidence="1">The sequence shown here is derived from an EMBL/GenBank/DDBJ whole genome shotgun (WGS) entry which is preliminary data.</text>
</comment>
<dbReference type="RefSeq" id="WP_068650785.1">
    <property type="nucleotide sequence ID" value="NZ_CP043611.1"/>
</dbReference>
<reference evidence="1 2" key="1">
    <citation type="submission" date="2016-03" db="EMBL/GenBank/DDBJ databases">
        <title>Draft genome sequence of Paenibacillus antarcticus CECT 5836.</title>
        <authorList>
            <person name="Shin S.-K."/>
            <person name="Yi H."/>
        </authorList>
    </citation>
    <scope>NUCLEOTIDE SEQUENCE [LARGE SCALE GENOMIC DNA]</scope>
    <source>
        <strain evidence="1 2">CECT 5836</strain>
    </source>
</reference>
<dbReference type="EMBL" id="LVJI01000019">
    <property type="protein sequence ID" value="OAB44894.1"/>
    <property type="molecule type" value="Genomic_DNA"/>
</dbReference>
<dbReference type="AlphaFoldDB" id="A0A168MP07"/>